<evidence type="ECO:0000313" key="7">
    <source>
        <dbReference type="Proteomes" id="UP000000784"/>
    </source>
</evidence>
<dbReference type="SUPFAM" id="SSF53850">
    <property type="entry name" value="Periplasmic binding protein-like II"/>
    <property type="match status" value="1"/>
</dbReference>
<dbReference type="STRING" id="398578.Daci_3164"/>
<dbReference type="Pfam" id="PF00126">
    <property type="entry name" value="HTH_1"/>
    <property type="match status" value="1"/>
</dbReference>
<reference evidence="7" key="2">
    <citation type="submission" date="2007-11" db="EMBL/GenBank/DDBJ databases">
        <title>Complete sequence of Delftia acidovorans DSM 14801 / SPH-1.</title>
        <authorList>
            <person name="Copeland A."/>
            <person name="Lucas S."/>
            <person name="Lapidus A."/>
            <person name="Barry K."/>
            <person name="Glavina del Rio T."/>
            <person name="Dalin E."/>
            <person name="Tice H."/>
            <person name="Pitluck S."/>
            <person name="Lowry S."/>
            <person name="Clum A."/>
            <person name="Schmutz J."/>
            <person name="Larimer F."/>
            <person name="Land M."/>
            <person name="Hauser L."/>
            <person name="Kyrpides N."/>
            <person name="Kim E."/>
            <person name="Schleheck D."/>
            <person name="Richardson P."/>
        </authorList>
    </citation>
    <scope>NUCLEOTIDE SEQUENCE [LARGE SCALE GENOMIC DNA]</scope>
    <source>
        <strain evidence="7">DSM 14801 / SPH-1</strain>
    </source>
</reference>
<dbReference type="CDD" id="cd08422">
    <property type="entry name" value="PBP2_CrgA_like"/>
    <property type="match status" value="1"/>
</dbReference>
<dbReference type="Gene3D" id="1.10.10.10">
    <property type="entry name" value="Winged helix-like DNA-binding domain superfamily/Winged helix DNA-binding domain"/>
    <property type="match status" value="1"/>
</dbReference>
<dbReference type="InterPro" id="IPR058163">
    <property type="entry name" value="LysR-type_TF_proteobact-type"/>
</dbReference>
<keyword evidence="4" id="KW-0804">Transcription</keyword>
<dbReference type="Proteomes" id="UP000000784">
    <property type="component" value="Chromosome"/>
</dbReference>
<name>A9BU87_DELAS</name>
<evidence type="ECO:0000256" key="1">
    <source>
        <dbReference type="ARBA" id="ARBA00009437"/>
    </source>
</evidence>
<dbReference type="InterPro" id="IPR036390">
    <property type="entry name" value="WH_DNA-bd_sf"/>
</dbReference>
<dbReference type="InterPro" id="IPR036388">
    <property type="entry name" value="WH-like_DNA-bd_sf"/>
</dbReference>
<evidence type="ECO:0000256" key="3">
    <source>
        <dbReference type="ARBA" id="ARBA00023125"/>
    </source>
</evidence>
<evidence type="ECO:0000259" key="5">
    <source>
        <dbReference type="PROSITE" id="PS50931"/>
    </source>
</evidence>
<comment type="similarity">
    <text evidence="1">Belongs to the LysR transcriptional regulatory family.</text>
</comment>
<dbReference type="Gene3D" id="3.40.190.290">
    <property type="match status" value="1"/>
</dbReference>
<keyword evidence="3" id="KW-0238">DNA-binding</keyword>
<protein>
    <submittedName>
        <fullName evidence="6">Transcriptional regulator, LysR family</fullName>
    </submittedName>
</protein>
<dbReference type="InterPro" id="IPR005119">
    <property type="entry name" value="LysR_subst-bd"/>
</dbReference>
<keyword evidence="7" id="KW-1185">Reference proteome</keyword>
<reference evidence="6 7" key="1">
    <citation type="journal article" date="2004" name="Appl. Environ. Microbiol.">
        <title>Mineralization of individual congeners of linear alkylbenzenesulfonate by defined pairs of heterotrophic bacteria.</title>
        <authorList>
            <person name="Schleheck D."/>
            <person name="Knepper T.P."/>
            <person name="Fischer K."/>
            <person name="Cook A.M."/>
        </authorList>
    </citation>
    <scope>NUCLEOTIDE SEQUENCE [LARGE SCALE GENOMIC DNA]</scope>
    <source>
        <strain evidence="7">DSM 14801 / SPH-1</strain>
    </source>
</reference>
<dbReference type="eggNOG" id="COG0583">
    <property type="taxonomic scope" value="Bacteria"/>
</dbReference>
<dbReference type="PANTHER" id="PTHR30537:SF3">
    <property type="entry name" value="TRANSCRIPTIONAL REGULATORY PROTEIN"/>
    <property type="match status" value="1"/>
</dbReference>
<evidence type="ECO:0000256" key="2">
    <source>
        <dbReference type="ARBA" id="ARBA00023015"/>
    </source>
</evidence>
<keyword evidence="2" id="KW-0805">Transcription regulation</keyword>
<dbReference type="InterPro" id="IPR000847">
    <property type="entry name" value="LysR_HTH_N"/>
</dbReference>
<dbReference type="SUPFAM" id="SSF46785">
    <property type="entry name" value="Winged helix' DNA-binding domain"/>
    <property type="match status" value="1"/>
</dbReference>
<dbReference type="FunFam" id="1.10.10.10:FF:000001">
    <property type="entry name" value="LysR family transcriptional regulator"/>
    <property type="match status" value="1"/>
</dbReference>
<accession>A9BU87</accession>
<evidence type="ECO:0000256" key="4">
    <source>
        <dbReference type="ARBA" id="ARBA00023163"/>
    </source>
</evidence>
<dbReference type="PANTHER" id="PTHR30537">
    <property type="entry name" value="HTH-TYPE TRANSCRIPTIONAL REGULATOR"/>
    <property type="match status" value="1"/>
</dbReference>
<dbReference type="Pfam" id="PF03466">
    <property type="entry name" value="LysR_substrate"/>
    <property type="match status" value="1"/>
</dbReference>
<dbReference type="HOGENOM" id="CLU_039613_16_2_4"/>
<dbReference type="PROSITE" id="PS50931">
    <property type="entry name" value="HTH_LYSR"/>
    <property type="match status" value="1"/>
</dbReference>
<dbReference type="GO" id="GO:0003700">
    <property type="term" value="F:DNA-binding transcription factor activity"/>
    <property type="evidence" value="ECO:0007669"/>
    <property type="project" value="InterPro"/>
</dbReference>
<proteinExistence type="inferred from homology"/>
<gene>
    <name evidence="6" type="ordered locus">Daci_3164</name>
</gene>
<feature type="domain" description="HTH lysR-type" evidence="5">
    <location>
        <begin position="26"/>
        <end position="83"/>
    </location>
</feature>
<sequence length="329" mass="35941">MPAAARKAANKAANKADRLTCRSQAMDINLIRNFVEIVDARSLSAAARKRDITRSKVSKELKALETALGVTLLHRTTRSFLPTAAGEVLYEHGRSIIQEVEAAQGAIDALQHVVTGSVRLSIPTGLGELYLADMLLAFQKRHPQVRIRVLFSNRVSDPMSAQVDVAVRVARDVQEHLVARDLGPVGFGLYASSAYAKARPFHDPAEIPHGVLLTPPGDGKTYAVSVKKGQQEIALKCEPCITSEHFPFLKQSMLRGSGVATLPNYMVMDELRSGAVQRVCPDWTVSGLGDRLYIITAEDRRPSHAVKVMTEFLRASLLRFVEQAGEPGP</sequence>
<dbReference type="AlphaFoldDB" id="A9BU87"/>
<evidence type="ECO:0000313" key="6">
    <source>
        <dbReference type="EMBL" id="ABX35802.1"/>
    </source>
</evidence>
<organism evidence="6 7">
    <name type="scientific">Delftia acidovorans (strain DSM 14801 / SPH-1)</name>
    <dbReference type="NCBI Taxonomy" id="398578"/>
    <lineage>
        <taxon>Bacteria</taxon>
        <taxon>Pseudomonadati</taxon>
        <taxon>Pseudomonadota</taxon>
        <taxon>Betaproteobacteria</taxon>
        <taxon>Burkholderiales</taxon>
        <taxon>Comamonadaceae</taxon>
        <taxon>Delftia</taxon>
    </lineage>
</organism>
<dbReference type="KEGG" id="dac:Daci_3164"/>
<dbReference type="GO" id="GO:0043565">
    <property type="term" value="F:sequence-specific DNA binding"/>
    <property type="evidence" value="ECO:0007669"/>
    <property type="project" value="TreeGrafter"/>
</dbReference>
<dbReference type="GO" id="GO:0006351">
    <property type="term" value="P:DNA-templated transcription"/>
    <property type="evidence" value="ECO:0007669"/>
    <property type="project" value="TreeGrafter"/>
</dbReference>
<dbReference type="EMBL" id="CP000884">
    <property type="protein sequence ID" value="ABX35802.1"/>
    <property type="molecule type" value="Genomic_DNA"/>
</dbReference>